<dbReference type="InterPro" id="IPR016066">
    <property type="entry name" value="A-D-PHexomutase_CS"/>
</dbReference>
<keyword evidence="5" id="KW-0460">Magnesium</keyword>
<comment type="similarity">
    <text evidence="2">Belongs to the phosphohexose mutase family.</text>
</comment>
<dbReference type="InterPro" id="IPR005845">
    <property type="entry name" value="A-D-PHexomutase_a/b/a-II"/>
</dbReference>
<evidence type="ECO:0000256" key="1">
    <source>
        <dbReference type="ARBA" id="ARBA00001946"/>
    </source>
</evidence>
<feature type="domain" description="Alpha-D-phosphohexomutase C-terminal" evidence="8">
    <location>
        <begin position="594"/>
        <end position="630"/>
    </location>
</feature>
<keyword evidence="4" id="KW-0479">Metal-binding</keyword>
<evidence type="ECO:0000256" key="4">
    <source>
        <dbReference type="ARBA" id="ARBA00022723"/>
    </source>
</evidence>
<evidence type="ECO:0000259" key="10">
    <source>
        <dbReference type="Pfam" id="PF02879"/>
    </source>
</evidence>
<feature type="region of interest" description="Disordered" evidence="7">
    <location>
        <begin position="105"/>
        <end position="166"/>
    </location>
</feature>
<dbReference type="InterPro" id="IPR016055">
    <property type="entry name" value="A-D-PHexomutase_a/b/a-I/II/III"/>
</dbReference>
<organism evidence="12 13">
    <name type="scientific">Microbacterium jejuense</name>
    <dbReference type="NCBI Taxonomy" id="1263637"/>
    <lineage>
        <taxon>Bacteria</taxon>
        <taxon>Bacillati</taxon>
        <taxon>Actinomycetota</taxon>
        <taxon>Actinomycetes</taxon>
        <taxon>Micrococcales</taxon>
        <taxon>Microbacteriaceae</taxon>
        <taxon>Microbacterium</taxon>
    </lineage>
</organism>
<dbReference type="Pfam" id="PF02878">
    <property type="entry name" value="PGM_PMM_I"/>
    <property type="match status" value="1"/>
</dbReference>
<dbReference type="PANTHER" id="PTHR45745:SF1">
    <property type="entry name" value="PHOSPHOGLUCOMUTASE 2B-RELATED"/>
    <property type="match status" value="1"/>
</dbReference>
<evidence type="ECO:0000256" key="5">
    <source>
        <dbReference type="ARBA" id="ARBA00022842"/>
    </source>
</evidence>
<evidence type="ECO:0000256" key="7">
    <source>
        <dbReference type="SAM" id="MobiDB-lite"/>
    </source>
</evidence>
<comment type="cofactor">
    <cofactor evidence="1">
        <name>Mg(2+)</name>
        <dbReference type="ChEBI" id="CHEBI:18420"/>
    </cofactor>
</comment>
<dbReference type="PRINTS" id="PR00509">
    <property type="entry name" value="PGMPMM"/>
</dbReference>
<evidence type="ECO:0000313" key="13">
    <source>
        <dbReference type="Proteomes" id="UP001196843"/>
    </source>
</evidence>
<dbReference type="Pfam" id="PF00408">
    <property type="entry name" value="PGM_PMM_IV"/>
    <property type="match status" value="1"/>
</dbReference>
<dbReference type="PANTHER" id="PTHR45745">
    <property type="entry name" value="PHOSPHOMANNOMUTASE 45A"/>
    <property type="match status" value="1"/>
</dbReference>
<dbReference type="InterPro" id="IPR005841">
    <property type="entry name" value="Alpha-D-phosphohexomutase_SF"/>
</dbReference>
<feature type="compositionally biased region" description="Low complexity" evidence="7">
    <location>
        <begin position="105"/>
        <end position="116"/>
    </location>
</feature>
<keyword evidence="3" id="KW-0597">Phosphoprotein</keyword>
<comment type="caution">
    <text evidence="12">The sequence shown here is derived from an EMBL/GenBank/DDBJ whole genome shotgun (WGS) entry which is preliminary data.</text>
</comment>
<dbReference type="InterPro" id="IPR005846">
    <property type="entry name" value="A-D-PHexomutase_a/b/a-III"/>
</dbReference>
<evidence type="ECO:0000259" key="11">
    <source>
        <dbReference type="Pfam" id="PF02880"/>
    </source>
</evidence>
<feature type="domain" description="Alpha-D-phosphohexomutase alpha/beta/alpha" evidence="11">
    <location>
        <begin position="424"/>
        <end position="535"/>
    </location>
</feature>
<accession>A0ABS7HNN1</accession>
<feature type="domain" description="Alpha-D-phosphohexomutase alpha/beta/alpha" evidence="9">
    <location>
        <begin position="186"/>
        <end position="284"/>
    </location>
</feature>
<keyword evidence="13" id="KW-1185">Reference proteome</keyword>
<protein>
    <submittedName>
        <fullName evidence="12">Phospho-sugar mutase</fullName>
    </submittedName>
</protein>
<reference evidence="12 13" key="1">
    <citation type="journal article" date="2021" name="MBio">
        <title>Poor Competitiveness of Bradyrhizobium in Pigeon Pea Root Colonization in Indian Soils.</title>
        <authorList>
            <person name="Chalasani D."/>
            <person name="Basu A."/>
            <person name="Pullabhotla S.V.S.R.N."/>
            <person name="Jorrin B."/>
            <person name="Neal A.L."/>
            <person name="Poole P.S."/>
            <person name="Podile A.R."/>
            <person name="Tkacz A."/>
        </authorList>
    </citation>
    <scope>NUCLEOTIDE SEQUENCE [LARGE SCALE GENOMIC DNA]</scope>
    <source>
        <strain evidence="12 13">HU14</strain>
    </source>
</reference>
<evidence type="ECO:0000313" key="12">
    <source>
        <dbReference type="EMBL" id="MBW9094579.1"/>
    </source>
</evidence>
<proteinExistence type="inferred from homology"/>
<dbReference type="EMBL" id="JAEUAW010000009">
    <property type="protein sequence ID" value="MBW9094579.1"/>
    <property type="molecule type" value="Genomic_DNA"/>
</dbReference>
<dbReference type="SUPFAM" id="SSF53738">
    <property type="entry name" value="Phosphoglucomutase, first 3 domains"/>
    <property type="match status" value="4"/>
</dbReference>
<dbReference type="InterPro" id="IPR005843">
    <property type="entry name" value="A-D-PHexomutase_C"/>
</dbReference>
<dbReference type="InterPro" id="IPR036900">
    <property type="entry name" value="A-D-PHexomutase_C_sf"/>
</dbReference>
<evidence type="ECO:0000259" key="9">
    <source>
        <dbReference type="Pfam" id="PF02878"/>
    </source>
</evidence>
<sequence length="653" mass="67422">MLARAQAWLAQDPDGETRAELRALIEAAEADDAAARAELDDRFGTRLAFGTAGLRGALGAGTNRMNRVLVAQAAAGLAAYVREQAGLEPLGSAAEAPATLAADADSDAVEVAAPAADTERDVSAESDDDAGAGPDTEGAASDATGEDADAETGSADEPTAPELTEAPSEDALAAEGPEVPGILDDAPIVVIGYDGRRNSDVFARDSAEIFAGAGLRAILLPRLLPTPVLAFAVRHFGAAAGVMVTASHNPPDDNGYKVYLGGADDGSQIVPPADGEIAAHIDRVAAEGDIGTIPRSLGFETATEDVVDAYIEATAAVAPAPEGAQGLTWVYTAMHGVGWQTLSRILQTAGYPEPVPVAAQLEPDGSFPTVAFPNPEEPGAMDLSFEAAREAGAELVIANDPDADRLAVAIPDETAEGGWRRLTGNEIGLLLGWRAARLVAETGDTAGASLACSLVSSPGLQTVAEHYGLGFHATLTGFKWISRAPGIAFGFEEALGYLVNPGTVRDKDGISAAVAILGMVSEARGRGATLRDLLAEFDELFGAFASDQVSIRVEDVSQIGRIMAALRDRHPESVGGVAVDRVDDLTDGFEDLPPGDVLRLWLADGSRVIVRPSGTEPKLKLYLDVRGDDRDDAAARIAALADGARALLVEYGG</sequence>
<dbReference type="Pfam" id="PF02879">
    <property type="entry name" value="PGM_PMM_II"/>
    <property type="match status" value="1"/>
</dbReference>
<dbReference type="Gene3D" id="3.40.120.10">
    <property type="entry name" value="Alpha-D-Glucose-1,6-Bisphosphate, subunit A, domain 3"/>
    <property type="match status" value="4"/>
</dbReference>
<evidence type="ECO:0000256" key="6">
    <source>
        <dbReference type="ARBA" id="ARBA00023235"/>
    </source>
</evidence>
<dbReference type="CDD" id="cd05799">
    <property type="entry name" value="PGM2"/>
    <property type="match status" value="1"/>
</dbReference>
<dbReference type="PROSITE" id="PS00710">
    <property type="entry name" value="PGM_PMM"/>
    <property type="match status" value="1"/>
</dbReference>
<dbReference type="SUPFAM" id="SSF55957">
    <property type="entry name" value="Phosphoglucomutase, C-terminal domain"/>
    <property type="match status" value="1"/>
</dbReference>
<evidence type="ECO:0000259" key="8">
    <source>
        <dbReference type="Pfam" id="PF00408"/>
    </source>
</evidence>
<dbReference type="Pfam" id="PF02880">
    <property type="entry name" value="PGM_PMM_III"/>
    <property type="match status" value="1"/>
</dbReference>
<dbReference type="InterPro" id="IPR005844">
    <property type="entry name" value="A-D-PHexomutase_a/b/a-I"/>
</dbReference>
<gene>
    <name evidence="12" type="ORF">JNB62_12860</name>
</gene>
<dbReference type="Gene3D" id="3.30.310.50">
    <property type="entry name" value="Alpha-D-phosphohexomutase, C-terminal domain"/>
    <property type="match status" value="1"/>
</dbReference>
<dbReference type="Proteomes" id="UP001196843">
    <property type="component" value="Unassembled WGS sequence"/>
</dbReference>
<keyword evidence="6" id="KW-0413">Isomerase</keyword>
<name>A0ABS7HNN1_9MICO</name>
<evidence type="ECO:0000256" key="3">
    <source>
        <dbReference type="ARBA" id="ARBA00022553"/>
    </source>
</evidence>
<feature type="domain" description="Alpha-D-phosphohexomutase alpha/beta/alpha" evidence="10">
    <location>
        <begin position="309"/>
        <end position="412"/>
    </location>
</feature>
<evidence type="ECO:0000256" key="2">
    <source>
        <dbReference type="ARBA" id="ARBA00010231"/>
    </source>
</evidence>